<name>A0A672GI17_SALFA</name>
<feature type="domain" description="SH3" evidence="4">
    <location>
        <begin position="630"/>
        <end position="689"/>
    </location>
</feature>
<dbReference type="SUPFAM" id="SSF50044">
    <property type="entry name" value="SH3-domain"/>
    <property type="match status" value="5"/>
</dbReference>
<keyword evidence="6" id="KW-1185">Reference proteome</keyword>
<feature type="compositionally biased region" description="Polar residues" evidence="3">
    <location>
        <begin position="73"/>
        <end position="88"/>
    </location>
</feature>
<dbReference type="Pfam" id="PF07653">
    <property type="entry name" value="SH3_2"/>
    <property type="match status" value="2"/>
</dbReference>
<dbReference type="PROSITE" id="PS50002">
    <property type="entry name" value="SH3"/>
    <property type="match status" value="5"/>
</dbReference>
<dbReference type="Ensembl" id="ENSSFAT00005018663.1">
    <property type="protein sequence ID" value="ENSSFAP00005017937.1"/>
    <property type="gene ID" value="ENSSFAG00005009492.1"/>
</dbReference>
<feature type="domain" description="SH3" evidence="4">
    <location>
        <begin position="553"/>
        <end position="612"/>
    </location>
</feature>
<dbReference type="PANTHER" id="PTHR45929:SF2">
    <property type="entry name" value="SIGNAL TRANSDUCING ADAPTER MOLECULE 1"/>
    <property type="match status" value="1"/>
</dbReference>
<feature type="region of interest" description="Disordered" evidence="3">
    <location>
        <begin position="419"/>
        <end position="481"/>
    </location>
</feature>
<dbReference type="PANTHER" id="PTHR45929">
    <property type="entry name" value="JAK PATHWAY SIGNAL TRANSDUCTION ADAPTOR MOLECULE"/>
    <property type="match status" value="1"/>
</dbReference>
<dbReference type="Proteomes" id="UP000472267">
    <property type="component" value="Chromosome 6"/>
</dbReference>
<dbReference type="InterPro" id="IPR036028">
    <property type="entry name" value="SH3-like_dom_sf"/>
</dbReference>
<protein>
    <submittedName>
        <fullName evidence="5">SH3 domain containing 19</fullName>
    </submittedName>
</protein>
<dbReference type="GO" id="GO:0043328">
    <property type="term" value="P:protein transport to vacuole involved in ubiquitin-dependent protein catabolic process via the multivesicular body sorting pathway"/>
    <property type="evidence" value="ECO:0007669"/>
    <property type="project" value="TreeGrafter"/>
</dbReference>
<evidence type="ECO:0000256" key="2">
    <source>
        <dbReference type="PROSITE-ProRule" id="PRU00192"/>
    </source>
</evidence>
<feature type="region of interest" description="Disordered" evidence="3">
    <location>
        <begin position="47"/>
        <end position="88"/>
    </location>
</feature>
<dbReference type="PRINTS" id="PR00499">
    <property type="entry name" value="P67PHOX"/>
</dbReference>
<feature type="domain" description="SH3" evidence="4">
    <location>
        <begin position="782"/>
        <end position="840"/>
    </location>
</feature>
<evidence type="ECO:0000313" key="6">
    <source>
        <dbReference type="Proteomes" id="UP000472267"/>
    </source>
</evidence>
<evidence type="ECO:0000259" key="4">
    <source>
        <dbReference type="PROSITE" id="PS50002"/>
    </source>
</evidence>
<sequence length="840" mass="92321">MFFLFLAKTNSQSDNRDRRRPQITIVSAEPLVSNSWFSGSSLVLPPPQSGWPSVPKPPNRKQAINSVGKASADATTGLPNTENESDSKCNVTQIGKEGSTHTCTRSVTVYWDTPTDSLLFTVAPAESAAASLKPEGSPHPVPRPRTKPQKQIIKEEAADLVKLSGNCDNFQSDAQEVSSNKYLEELLEVFGAESGCEERSDFIDSQAEDAVSEMNNGHSQRNIKARIQAFESQAGTEEDHVYEVIKPQPQPRPRTGINKPPVAAKPSVALKPQLSQSEDDINHNNQNIPNADAPQNSTAVPRPQPPKKPAGFSIKEELETLHSKGALPNGSRHPVLTRANRIDEDDSQPFQPPPPTKAVKEPLKPNLNINNHNSASTFRGVEYGDSPSKSVQPVNNLNVSGHCKKKKVTFCRYISVNQNKSRHTVKKPPPPRPPPAKAGPGRPPAPNLHAIGRSQSAPWETSPAPQVQRSHMKGPVLPPRPNPGHRLYNKYTLQLPHGIASLDYNGSNTGELSFQKNDVLLLLDETDHDHFECQVGETRGRVHKSRLKVITPLDVSPSQVAYPLFIKGPGELGLRAGDVVTMVEQVDSEWYKGTCRGSAGFFPINYVKVLVSFSASLSFLETQSSMQVKEIGPRCVARFDFEGEHSDELSFSEGDVIQLKEYMGQEWARGQIGGTVGIFPLNFVEIVEDLPPAPSHLVKTLKELSIQAFLPPLQEPESSVEWAVAQYDYTGKSDGDLSFKEGDCILITQHVNAEWSCGRLNGREGMFPTSFVKTKAGKNILNNPALARALYSYTSDCDEELSLQVGDIITNLESVDDEWYLGDLRGKRAMVPKNYVQMLV</sequence>
<dbReference type="InterPro" id="IPR001452">
    <property type="entry name" value="SH3_domain"/>
</dbReference>
<dbReference type="Pfam" id="PF00018">
    <property type="entry name" value="SH3_1"/>
    <property type="match status" value="2"/>
</dbReference>
<feature type="compositionally biased region" description="Pro residues" evidence="3">
    <location>
        <begin position="47"/>
        <end position="57"/>
    </location>
</feature>
<dbReference type="CDD" id="cd11816">
    <property type="entry name" value="SH3_Eve1_3"/>
    <property type="match status" value="1"/>
</dbReference>
<dbReference type="Pfam" id="PF14604">
    <property type="entry name" value="SH3_9"/>
    <property type="match status" value="1"/>
</dbReference>
<dbReference type="InParanoid" id="A0A672GI17"/>
<dbReference type="PRINTS" id="PR00452">
    <property type="entry name" value="SH3DOMAIN"/>
</dbReference>
<feature type="compositionally biased region" description="Polar residues" evidence="3">
    <location>
        <begin position="387"/>
        <end position="397"/>
    </location>
</feature>
<feature type="compositionally biased region" description="Polar residues" evidence="3">
    <location>
        <begin position="283"/>
        <end position="299"/>
    </location>
</feature>
<dbReference type="Gene3D" id="2.30.30.40">
    <property type="entry name" value="SH3 Domains"/>
    <property type="match status" value="5"/>
</dbReference>
<evidence type="ECO:0000313" key="5">
    <source>
        <dbReference type="Ensembl" id="ENSSFAP00005017937.1"/>
    </source>
</evidence>
<dbReference type="SMART" id="SM00326">
    <property type="entry name" value="SH3"/>
    <property type="match status" value="5"/>
</dbReference>
<dbReference type="AlphaFoldDB" id="A0A672GI17"/>
<proteinExistence type="predicted"/>
<feature type="region of interest" description="Disordered" evidence="3">
    <location>
        <begin position="129"/>
        <end position="148"/>
    </location>
</feature>
<feature type="compositionally biased region" description="Polar residues" evidence="3">
    <location>
        <begin position="453"/>
        <end position="469"/>
    </location>
</feature>
<evidence type="ECO:0000256" key="1">
    <source>
        <dbReference type="ARBA" id="ARBA00022443"/>
    </source>
</evidence>
<dbReference type="OMA" id="VHKSCMK"/>
<reference evidence="5" key="1">
    <citation type="submission" date="2019-06" db="EMBL/GenBank/DDBJ databases">
        <authorList>
            <consortium name="Wellcome Sanger Institute Data Sharing"/>
        </authorList>
    </citation>
    <scope>NUCLEOTIDE SEQUENCE [LARGE SCALE GENOMIC DNA]</scope>
</reference>
<dbReference type="GO" id="GO:0033565">
    <property type="term" value="C:ESCRT-0 complex"/>
    <property type="evidence" value="ECO:0007669"/>
    <property type="project" value="TreeGrafter"/>
</dbReference>
<organism evidence="5 6">
    <name type="scientific">Salarias fasciatus</name>
    <name type="common">Jewelled blenny</name>
    <name type="synonym">Blennius fasciatus</name>
    <dbReference type="NCBI Taxonomy" id="181472"/>
    <lineage>
        <taxon>Eukaryota</taxon>
        <taxon>Metazoa</taxon>
        <taxon>Chordata</taxon>
        <taxon>Craniata</taxon>
        <taxon>Vertebrata</taxon>
        <taxon>Euteleostomi</taxon>
        <taxon>Actinopterygii</taxon>
        <taxon>Neopterygii</taxon>
        <taxon>Teleostei</taxon>
        <taxon>Neoteleostei</taxon>
        <taxon>Acanthomorphata</taxon>
        <taxon>Ovalentaria</taxon>
        <taxon>Blenniimorphae</taxon>
        <taxon>Blenniiformes</taxon>
        <taxon>Blennioidei</taxon>
        <taxon>Blenniidae</taxon>
        <taxon>Salariinae</taxon>
        <taxon>Salarias</taxon>
    </lineage>
</organism>
<accession>A0A672GI17</accession>
<dbReference type="InterPro" id="IPR050670">
    <property type="entry name" value="STAM"/>
</dbReference>
<keyword evidence="1 2" id="KW-0728">SH3 domain</keyword>
<feature type="region of interest" description="Disordered" evidence="3">
    <location>
        <begin position="278"/>
        <end position="311"/>
    </location>
</feature>
<dbReference type="InterPro" id="IPR035835">
    <property type="entry name" value="Eve1_SH3_3"/>
</dbReference>
<feature type="domain" description="SH3" evidence="4">
    <location>
        <begin position="493"/>
        <end position="552"/>
    </location>
</feature>
<reference evidence="5" key="3">
    <citation type="submission" date="2025-09" db="UniProtKB">
        <authorList>
            <consortium name="Ensembl"/>
        </authorList>
    </citation>
    <scope>IDENTIFICATION</scope>
</reference>
<feature type="region of interest" description="Disordered" evidence="3">
    <location>
        <begin position="342"/>
        <end position="397"/>
    </location>
</feature>
<evidence type="ECO:0000256" key="3">
    <source>
        <dbReference type="SAM" id="MobiDB-lite"/>
    </source>
</evidence>
<feature type="compositionally biased region" description="Polar residues" evidence="3">
    <location>
        <begin position="367"/>
        <end position="377"/>
    </location>
</feature>
<feature type="compositionally biased region" description="Pro residues" evidence="3">
    <location>
        <begin position="427"/>
        <end position="446"/>
    </location>
</feature>
<reference evidence="5" key="2">
    <citation type="submission" date="2025-08" db="UniProtKB">
        <authorList>
            <consortium name="Ensembl"/>
        </authorList>
    </citation>
    <scope>IDENTIFICATION</scope>
</reference>
<feature type="domain" description="SH3" evidence="4">
    <location>
        <begin position="718"/>
        <end position="777"/>
    </location>
</feature>